<dbReference type="Pfam" id="PF07554">
    <property type="entry name" value="FIVAR"/>
    <property type="match status" value="2"/>
</dbReference>
<dbReference type="Gene3D" id="1.20.1270.90">
    <property type="entry name" value="AF1782-like"/>
    <property type="match status" value="1"/>
</dbReference>
<dbReference type="InterPro" id="IPR008966">
    <property type="entry name" value="Adhesion_dom_sf"/>
</dbReference>
<gene>
    <name evidence="12" type="ORF">RAK27_13120</name>
</gene>
<dbReference type="RefSeq" id="WP_322809302.1">
    <property type="nucleotide sequence ID" value="NZ_JAVBVO010000003.1"/>
</dbReference>
<keyword evidence="8" id="KW-1133">Transmembrane helix</keyword>
<dbReference type="Pfam" id="PF05737">
    <property type="entry name" value="Collagen_bind"/>
    <property type="match status" value="1"/>
</dbReference>
<keyword evidence="3" id="KW-0964">Secreted</keyword>
<accession>A0AAW9K5X4</accession>
<dbReference type="Gene3D" id="2.60.40.1280">
    <property type="match status" value="1"/>
</dbReference>
<evidence type="ECO:0000256" key="4">
    <source>
        <dbReference type="ARBA" id="ARBA00022729"/>
    </source>
</evidence>
<keyword evidence="2" id="KW-0134">Cell wall</keyword>
<evidence type="ECO:0000259" key="11">
    <source>
        <dbReference type="Pfam" id="PF17961"/>
    </source>
</evidence>
<feature type="domain" description="SDR-like Ig" evidence="11">
    <location>
        <begin position="128"/>
        <end position="221"/>
    </location>
</feature>
<evidence type="ECO:0000256" key="7">
    <source>
        <dbReference type="SAM" id="MobiDB-lite"/>
    </source>
</evidence>
<keyword evidence="8" id="KW-0812">Transmembrane</keyword>
<feature type="domain" description="Collagen binding" evidence="10">
    <location>
        <begin position="255"/>
        <end position="389"/>
    </location>
</feature>
<feature type="chain" id="PRO_5043745994" evidence="9">
    <location>
        <begin position="24"/>
        <end position="682"/>
    </location>
</feature>
<proteinExistence type="predicted"/>
<keyword evidence="4 9" id="KW-0732">Signal</keyword>
<evidence type="ECO:0000259" key="10">
    <source>
        <dbReference type="Pfam" id="PF05737"/>
    </source>
</evidence>
<dbReference type="Gene3D" id="2.60.40.740">
    <property type="match status" value="1"/>
</dbReference>
<protein>
    <submittedName>
        <fullName evidence="12">Ig-like domain-containing protein</fullName>
    </submittedName>
</protein>
<evidence type="ECO:0000256" key="5">
    <source>
        <dbReference type="ARBA" id="ARBA00023088"/>
    </source>
</evidence>
<dbReference type="AlphaFoldDB" id="A0AAW9K5X4"/>
<dbReference type="GO" id="GO:0007155">
    <property type="term" value="P:cell adhesion"/>
    <property type="evidence" value="ECO:0007669"/>
    <property type="project" value="InterPro"/>
</dbReference>
<evidence type="ECO:0000256" key="6">
    <source>
        <dbReference type="SAM" id="Coils"/>
    </source>
</evidence>
<dbReference type="Proteomes" id="UP001290462">
    <property type="component" value="Unassembled WGS sequence"/>
</dbReference>
<feature type="compositionally biased region" description="Polar residues" evidence="7">
    <location>
        <begin position="38"/>
        <end position="48"/>
    </location>
</feature>
<evidence type="ECO:0000313" key="13">
    <source>
        <dbReference type="Proteomes" id="UP001290462"/>
    </source>
</evidence>
<dbReference type="Pfam" id="PF17961">
    <property type="entry name" value="Big_8"/>
    <property type="match status" value="1"/>
</dbReference>
<dbReference type="NCBIfam" id="TIGR01167">
    <property type="entry name" value="LPXTG_anchor"/>
    <property type="match status" value="1"/>
</dbReference>
<feature type="signal peptide" evidence="9">
    <location>
        <begin position="1"/>
        <end position="23"/>
    </location>
</feature>
<feature type="region of interest" description="Disordered" evidence="7">
    <location>
        <begin position="36"/>
        <end position="95"/>
    </location>
</feature>
<name>A0AAW9K5X4_CARML</name>
<evidence type="ECO:0000256" key="9">
    <source>
        <dbReference type="SAM" id="SignalP"/>
    </source>
</evidence>
<dbReference type="InterPro" id="IPR041171">
    <property type="entry name" value="SDR_Ig"/>
</dbReference>
<evidence type="ECO:0000256" key="2">
    <source>
        <dbReference type="ARBA" id="ARBA00022512"/>
    </source>
</evidence>
<sequence length="682" mass="75079">MKKRVRVLMLFILFFSAVNPAYATVTSTIETSGIEEISGTQEQESAENTAPDKLVDPTTEAPELQEDSATKESEPTPTVTPISEAETNDPAATLKNEDPVVRAVVDYGSQFFNDVSFSDMAGNTLAKVKDTDKIKVNYTFDITTPVKEGETMSVALPEELKLVNYTEFPLKDNDGNTIALATTDKNTGLITLTFTDYVNGKSAISGELFFWAKLDKTKVTDGNNTISMPVNGVTTDLTLKVSKTTGSTSGTTNPTVLFKSGAYDKNDPTLINWTITLNNANQNLFQPTIIDTIGPGQTLVKTSFVVNYRDAAKKSKMKYTLPTTLTNDRTEVSFTDAGFDLKLENLGSFSIINHYSSAVITYKTKVDNSGTRYINSASSADENNDSQTRNATVKFYGSGGEASGSVNEAIDEISNTIDEAESVDPNELTPLENTQLEESKNTAQTTLDNEDATIEELDKAKENLGETIQEVTPAKPEENQEVKEAIEKLKETLVVTEGKEATDYTQESWDVLEEVKEKAEAIVGKGTDDSHSVTVEEVTEIQKQLEEALTQLELIPTPETILELENLVIEADNKQKEEYTNETWVPFEESLELAKENLAEYKNDPQAVRNSDMKQITIQLEQTMSQLKKVESQAVELPIVPSESPHEQQSQFPATGEKYSYLIGLLGVLVSTGSILVYRRRV</sequence>
<feature type="coiled-coil region" evidence="6">
    <location>
        <begin position="447"/>
        <end position="499"/>
    </location>
</feature>
<keyword evidence="5" id="KW-0572">Peptidoglycan-anchor</keyword>
<dbReference type="SUPFAM" id="SSF49401">
    <property type="entry name" value="Bacterial adhesins"/>
    <property type="match status" value="2"/>
</dbReference>
<dbReference type="InterPro" id="IPR008456">
    <property type="entry name" value="Collagen-bd_dom"/>
</dbReference>
<comment type="caution">
    <text evidence="12">The sequence shown here is derived from an EMBL/GenBank/DDBJ whole genome shotgun (WGS) entry which is preliminary data.</text>
</comment>
<dbReference type="EMBL" id="JAVBVO010000003">
    <property type="protein sequence ID" value="MDZ5759599.1"/>
    <property type="molecule type" value="Genomic_DNA"/>
</dbReference>
<feature type="transmembrane region" description="Helical" evidence="8">
    <location>
        <begin position="659"/>
        <end position="678"/>
    </location>
</feature>
<evidence type="ECO:0000256" key="1">
    <source>
        <dbReference type="ARBA" id="ARBA00004168"/>
    </source>
</evidence>
<evidence type="ECO:0000313" key="12">
    <source>
        <dbReference type="EMBL" id="MDZ5759599.1"/>
    </source>
</evidence>
<dbReference type="InterPro" id="IPR011252">
    <property type="entry name" value="Fibrogen-bd_dom1"/>
</dbReference>
<keyword evidence="8" id="KW-0472">Membrane</keyword>
<evidence type="ECO:0000256" key="8">
    <source>
        <dbReference type="SAM" id="Phobius"/>
    </source>
</evidence>
<dbReference type="GO" id="GO:0005518">
    <property type="term" value="F:collagen binding"/>
    <property type="evidence" value="ECO:0007669"/>
    <property type="project" value="InterPro"/>
</dbReference>
<keyword evidence="6" id="KW-0175">Coiled coil</keyword>
<evidence type="ECO:0000256" key="3">
    <source>
        <dbReference type="ARBA" id="ARBA00022525"/>
    </source>
</evidence>
<organism evidence="12 13">
    <name type="scientific">Carnobacterium maltaromaticum</name>
    <name type="common">Carnobacterium piscicola</name>
    <dbReference type="NCBI Taxonomy" id="2751"/>
    <lineage>
        <taxon>Bacteria</taxon>
        <taxon>Bacillati</taxon>
        <taxon>Bacillota</taxon>
        <taxon>Bacilli</taxon>
        <taxon>Lactobacillales</taxon>
        <taxon>Carnobacteriaceae</taxon>
        <taxon>Carnobacterium</taxon>
    </lineage>
</organism>
<comment type="subcellular location">
    <subcellularLocation>
        <location evidence="1">Secreted</location>
        <location evidence="1">Cell wall</location>
        <topology evidence="1">Peptidoglycan-anchor</topology>
    </subcellularLocation>
</comment>
<reference evidence="12" key="1">
    <citation type="submission" date="2023-08" db="EMBL/GenBank/DDBJ databases">
        <title>Genomic characterization of piscicolin 126 produced by Carnobacterium maltaromaticum CM22 strain isolated from salmon (Salmo salar).</title>
        <authorList>
            <person name="Gonzalez-Gragera E."/>
            <person name="Garcia-Lopez J.D."/>
            <person name="Teso-Perez C."/>
            <person name="Gimenez-Hernandez I."/>
            <person name="Peralta-Sanchez J.M."/>
            <person name="Valdivia E."/>
            <person name="Montalban-Lopez M."/>
            <person name="Martin-Platero A.M."/>
            <person name="Banos A."/>
            <person name="Martinez-Bueno M."/>
        </authorList>
    </citation>
    <scope>NUCLEOTIDE SEQUENCE</scope>
    <source>
        <strain evidence="12">CM22</strain>
    </source>
</reference>